<name>A0A6J4S113_9ACTN</name>
<dbReference type="Gene3D" id="1.10.10.10">
    <property type="entry name" value="Winged helix-like DNA-binding domain superfamily/Winged helix DNA-binding domain"/>
    <property type="match status" value="1"/>
</dbReference>
<dbReference type="PANTHER" id="PTHR43252:SF2">
    <property type="entry name" value="TRANSCRIPTION REGULATOR, PADR-LIKE FAMILY"/>
    <property type="match status" value="1"/>
</dbReference>
<dbReference type="Pfam" id="PF10400">
    <property type="entry name" value="Vir_act_alpha_C"/>
    <property type="match status" value="1"/>
</dbReference>
<evidence type="ECO:0008006" key="4">
    <source>
        <dbReference type="Google" id="ProtNLM"/>
    </source>
</evidence>
<evidence type="ECO:0000259" key="1">
    <source>
        <dbReference type="Pfam" id="PF03551"/>
    </source>
</evidence>
<gene>
    <name evidence="3" type="ORF">AVDCRST_MAG69-1112</name>
</gene>
<feature type="domain" description="Transcription regulator PadR N-terminal" evidence="1">
    <location>
        <begin position="26"/>
        <end position="90"/>
    </location>
</feature>
<dbReference type="InterPro" id="IPR036390">
    <property type="entry name" value="WH_DNA-bd_sf"/>
</dbReference>
<proteinExistence type="predicted"/>
<organism evidence="3">
    <name type="scientific">uncultured Solirubrobacteraceae bacterium</name>
    <dbReference type="NCBI Taxonomy" id="1162706"/>
    <lineage>
        <taxon>Bacteria</taxon>
        <taxon>Bacillati</taxon>
        <taxon>Actinomycetota</taxon>
        <taxon>Thermoleophilia</taxon>
        <taxon>Solirubrobacterales</taxon>
        <taxon>Solirubrobacteraceae</taxon>
        <taxon>environmental samples</taxon>
    </lineage>
</organism>
<dbReference type="InterPro" id="IPR036388">
    <property type="entry name" value="WH-like_DNA-bd_sf"/>
</dbReference>
<dbReference type="AlphaFoldDB" id="A0A6J4S113"/>
<dbReference type="SUPFAM" id="SSF46785">
    <property type="entry name" value="Winged helix' DNA-binding domain"/>
    <property type="match status" value="1"/>
</dbReference>
<evidence type="ECO:0000259" key="2">
    <source>
        <dbReference type="Pfam" id="PF10400"/>
    </source>
</evidence>
<dbReference type="EMBL" id="CADCVP010000125">
    <property type="protein sequence ID" value="CAA9486653.1"/>
    <property type="molecule type" value="Genomic_DNA"/>
</dbReference>
<reference evidence="3" key="1">
    <citation type="submission" date="2020-02" db="EMBL/GenBank/DDBJ databases">
        <authorList>
            <person name="Meier V. D."/>
        </authorList>
    </citation>
    <scope>NUCLEOTIDE SEQUENCE</scope>
    <source>
        <strain evidence="3">AVDCRST_MAG69</strain>
    </source>
</reference>
<dbReference type="InterPro" id="IPR018309">
    <property type="entry name" value="Tscrpt_reg_PadR_C"/>
</dbReference>
<evidence type="ECO:0000313" key="3">
    <source>
        <dbReference type="EMBL" id="CAA9486653.1"/>
    </source>
</evidence>
<accession>A0A6J4S113</accession>
<sequence>MDGQDGTRLTATAYIVLGLLVRAGGTATPYALKQMAAGSVGNFWSVQHAQLYSEPERLRDAGLVEEERETGGRRRRTYSVTPAGRAALAEWLETPAAAPGELRDPGLLQLFFGADQRKLAGPQEALHAAKLAEYEALHARAGSIMPSGERLALEAGIAHEREWVAFWSRLRDRR</sequence>
<dbReference type="PANTHER" id="PTHR43252">
    <property type="entry name" value="TRANSCRIPTIONAL REGULATOR YQJI"/>
    <property type="match status" value="1"/>
</dbReference>
<protein>
    <recommendedName>
        <fullName evidence="4">Transcriptional regulator, PadR family</fullName>
    </recommendedName>
</protein>
<dbReference type="InterPro" id="IPR005149">
    <property type="entry name" value="Tscrpt_reg_PadR_N"/>
</dbReference>
<dbReference type="Pfam" id="PF03551">
    <property type="entry name" value="PadR"/>
    <property type="match status" value="1"/>
</dbReference>
<feature type="domain" description="Transcription regulator PadR C-terminal" evidence="2">
    <location>
        <begin position="103"/>
        <end position="167"/>
    </location>
</feature>